<reference evidence="2" key="2">
    <citation type="submission" date="2021-09" db="EMBL/GenBank/DDBJ databases">
        <authorList>
            <person name="Jia N."/>
            <person name="Wang J."/>
            <person name="Shi W."/>
            <person name="Du L."/>
            <person name="Sun Y."/>
            <person name="Zhan W."/>
            <person name="Jiang J."/>
            <person name="Wang Q."/>
            <person name="Zhang B."/>
            <person name="Ji P."/>
            <person name="Sakyi L.B."/>
            <person name="Cui X."/>
            <person name="Yuan T."/>
            <person name="Jiang B."/>
            <person name="Yang W."/>
            <person name="Lam T.T.-Y."/>
            <person name="Chang Q."/>
            <person name="Ding S."/>
            <person name="Wang X."/>
            <person name="Zhu J."/>
            <person name="Ruan X."/>
            <person name="Zhao L."/>
            <person name="Wei J."/>
            <person name="Que T."/>
            <person name="Du C."/>
            <person name="Cheng J."/>
            <person name="Dai P."/>
            <person name="Han X."/>
            <person name="Huang E."/>
            <person name="Gao Y."/>
            <person name="Liu J."/>
            <person name="Shao H."/>
            <person name="Ye R."/>
            <person name="Li L."/>
            <person name="Wei W."/>
            <person name="Wang X."/>
            <person name="Wang C."/>
            <person name="Huo Q."/>
            <person name="Li W."/>
            <person name="Guo W."/>
            <person name="Chen H."/>
            <person name="Chen S."/>
            <person name="Zhou L."/>
            <person name="Zhou L."/>
            <person name="Ni X."/>
            <person name="Tian J."/>
            <person name="Zhou Y."/>
            <person name="Sheng Y."/>
            <person name="Liu T."/>
            <person name="Pan Y."/>
            <person name="Xia L."/>
            <person name="Li J."/>
            <person name="Zhao F."/>
            <person name="Cao W."/>
        </authorList>
    </citation>
    <scope>NUCLEOTIDE SEQUENCE</scope>
    <source>
        <strain evidence="2">Rmic-2018</strain>
        <tissue evidence="2">Larvae</tissue>
    </source>
</reference>
<dbReference type="InterPro" id="IPR040391">
    <property type="entry name" value="BEND5"/>
</dbReference>
<name>A0A9J6F983_RHIMP</name>
<organism evidence="2 3">
    <name type="scientific">Rhipicephalus microplus</name>
    <name type="common">Cattle tick</name>
    <name type="synonym">Boophilus microplus</name>
    <dbReference type="NCBI Taxonomy" id="6941"/>
    <lineage>
        <taxon>Eukaryota</taxon>
        <taxon>Metazoa</taxon>
        <taxon>Ecdysozoa</taxon>
        <taxon>Arthropoda</taxon>
        <taxon>Chelicerata</taxon>
        <taxon>Arachnida</taxon>
        <taxon>Acari</taxon>
        <taxon>Parasitiformes</taxon>
        <taxon>Ixodida</taxon>
        <taxon>Ixodoidea</taxon>
        <taxon>Ixodidae</taxon>
        <taxon>Rhipicephalinae</taxon>
        <taxon>Rhipicephalus</taxon>
        <taxon>Boophilus</taxon>
    </lineage>
</organism>
<feature type="compositionally biased region" description="Low complexity" evidence="1">
    <location>
        <begin position="418"/>
        <end position="429"/>
    </location>
</feature>
<comment type="caution">
    <text evidence="2">The sequence shown here is derived from an EMBL/GenBank/DDBJ whole genome shotgun (WGS) entry which is preliminary data.</text>
</comment>
<dbReference type="PANTHER" id="PTHR14628:SF1">
    <property type="entry name" value="BEN DOMAIN-CONTAINING PROTEIN 5"/>
    <property type="match status" value="1"/>
</dbReference>
<dbReference type="VEuPathDB" id="VectorBase:LOC119186263"/>
<dbReference type="AlphaFoldDB" id="A0A9J6F983"/>
<accession>A0A9J6F983</accession>
<dbReference type="VEuPathDB" id="VectorBase:LOC119169623"/>
<reference evidence="2" key="1">
    <citation type="journal article" date="2020" name="Cell">
        <title>Large-Scale Comparative Analyses of Tick Genomes Elucidate Their Genetic Diversity and Vector Capacities.</title>
        <authorList>
            <consortium name="Tick Genome and Microbiome Consortium (TIGMIC)"/>
            <person name="Jia N."/>
            <person name="Wang J."/>
            <person name="Shi W."/>
            <person name="Du L."/>
            <person name="Sun Y."/>
            <person name="Zhan W."/>
            <person name="Jiang J.F."/>
            <person name="Wang Q."/>
            <person name="Zhang B."/>
            <person name="Ji P."/>
            <person name="Bell-Sakyi L."/>
            <person name="Cui X.M."/>
            <person name="Yuan T.T."/>
            <person name="Jiang B.G."/>
            <person name="Yang W.F."/>
            <person name="Lam T.T."/>
            <person name="Chang Q.C."/>
            <person name="Ding S.J."/>
            <person name="Wang X.J."/>
            <person name="Zhu J.G."/>
            <person name="Ruan X.D."/>
            <person name="Zhao L."/>
            <person name="Wei J.T."/>
            <person name="Ye R.Z."/>
            <person name="Que T.C."/>
            <person name="Du C.H."/>
            <person name="Zhou Y.H."/>
            <person name="Cheng J.X."/>
            <person name="Dai P.F."/>
            <person name="Guo W.B."/>
            <person name="Han X.H."/>
            <person name="Huang E.J."/>
            <person name="Li L.F."/>
            <person name="Wei W."/>
            <person name="Gao Y.C."/>
            <person name="Liu J.Z."/>
            <person name="Shao H.Z."/>
            <person name="Wang X."/>
            <person name="Wang C.C."/>
            <person name="Yang T.C."/>
            <person name="Huo Q.B."/>
            <person name="Li W."/>
            <person name="Chen H.Y."/>
            <person name="Chen S.E."/>
            <person name="Zhou L.G."/>
            <person name="Ni X.B."/>
            <person name="Tian J.H."/>
            <person name="Sheng Y."/>
            <person name="Liu T."/>
            <person name="Pan Y.S."/>
            <person name="Xia L.Y."/>
            <person name="Li J."/>
            <person name="Zhao F."/>
            <person name="Cao W.C."/>
        </authorList>
    </citation>
    <scope>NUCLEOTIDE SEQUENCE</scope>
    <source>
        <strain evidence="2">Rmic-2018</strain>
    </source>
</reference>
<dbReference type="Gene3D" id="1.10.10.2590">
    <property type="entry name" value="BEN domain"/>
    <property type="match status" value="1"/>
</dbReference>
<proteinExistence type="predicted"/>
<dbReference type="EMBL" id="JABSTU010000001">
    <property type="protein sequence ID" value="KAH8042755.1"/>
    <property type="molecule type" value="Genomic_DNA"/>
</dbReference>
<feature type="compositionally biased region" description="Pro residues" evidence="1">
    <location>
        <begin position="442"/>
        <end position="456"/>
    </location>
</feature>
<evidence type="ECO:0000256" key="1">
    <source>
        <dbReference type="SAM" id="MobiDB-lite"/>
    </source>
</evidence>
<dbReference type="PANTHER" id="PTHR14628">
    <property type="entry name" value="BEN DOMAIN-CONTAINING PROTEIN 5"/>
    <property type="match status" value="1"/>
</dbReference>
<dbReference type="GO" id="GO:0045892">
    <property type="term" value="P:negative regulation of DNA-templated transcription"/>
    <property type="evidence" value="ECO:0007669"/>
    <property type="project" value="InterPro"/>
</dbReference>
<feature type="region of interest" description="Disordered" evidence="1">
    <location>
        <begin position="413"/>
        <end position="527"/>
    </location>
</feature>
<feature type="region of interest" description="Disordered" evidence="1">
    <location>
        <begin position="200"/>
        <end position="230"/>
    </location>
</feature>
<evidence type="ECO:0000313" key="3">
    <source>
        <dbReference type="Proteomes" id="UP000821866"/>
    </source>
</evidence>
<keyword evidence="3" id="KW-1185">Reference proteome</keyword>
<dbReference type="Proteomes" id="UP000821866">
    <property type="component" value="Chromosome 1"/>
</dbReference>
<dbReference type="GO" id="GO:0003677">
    <property type="term" value="F:DNA binding"/>
    <property type="evidence" value="ECO:0007669"/>
    <property type="project" value="InterPro"/>
</dbReference>
<protein>
    <submittedName>
        <fullName evidence="2">Uncharacterized protein</fullName>
    </submittedName>
</protein>
<feature type="compositionally biased region" description="Pro residues" evidence="1">
    <location>
        <begin position="220"/>
        <end position="230"/>
    </location>
</feature>
<evidence type="ECO:0000313" key="2">
    <source>
        <dbReference type="EMBL" id="KAH8042755.1"/>
    </source>
</evidence>
<sequence>MITHAYVRYQDDKHLAIVPVEDIKNFNPNEDYSTAFFMVKWTDSTGTCAYYRARILRVGESEQDLKEIVSRKRVRVRPLIEDSDQASDGDSNVAPSKVDIGQGLRIPLETWRRVQARDKDSLFIKDLLVTIWDPAQLQGRSLQGKHCPRFPNRPRKDPLTPWKVSVMRSRELRDLSRHQGKPSDEITPVPCFSICHMAFSKPPPKRDRPSKRGRTEVSFPPLPNLSPPKPNNFPRFMVMESVDQSKPLSSLSVFPVSKFLESVVGESYKAKKQRTGEVLVELSRQDQADKLLAQTRIADLAIRVTPHRSLNSSQGVISEPDLANETEADLLEGLRNQENITFPEARKRFASFPLGRYADAARRGAERRLVSAGTQYCESDLIPPPPPPGLPLAAQSVATPLAEAAADVVQTSSVRTGAAPASASPSSSALEGAEMMDTAGPAPDPTATAPPVPPVALPGVAAQTKGSRKGAKSGGPGSTGIPRTSDDDMDVWPFLPATQRKERPVTAKSPEGPKKPKPRVTAPKDDT</sequence>
<gene>
    <name evidence="2" type="ORF">HPB51_025737</name>
</gene>